<organism evidence="7 8">
    <name type="scientific">Paracoccus denitrificans (strain Pd 1222)</name>
    <dbReference type="NCBI Taxonomy" id="318586"/>
    <lineage>
        <taxon>Bacteria</taxon>
        <taxon>Pseudomonadati</taxon>
        <taxon>Pseudomonadota</taxon>
        <taxon>Alphaproteobacteria</taxon>
        <taxon>Rhodobacterales</taxon>
        <taxon>Paracoccaceae</taxon>
        <taxon>Paracoccus</taxon>
    </lineage>
</organism>
<dbReference type="KEGG" id="pde:Pden_1815"/>
<dbReference type="FunFam" id="3.30.160.20:FF:000004">
    <property type="entry name" value="Peptide chain release factor 1"/>
    <property type="match status" value="1"/>
</dbReference>
<dbReference type="Gene3D" id="3.30.160.20">
    <property type="match status" value="1"/>
</dbReference>
<proteinExistence type="inferred from homology"/>
<dbReference type="Pfam" id="PF03462">
    <property type="entry name" value="PCRF"/>
    <property type="match status" value="1"/>
</dbReference>
<keyword evidence="8" id="KW-1185">Reference proteome</keyword>
<dbReference type="GO" id="GO:0016149">
    <property type="term" value="F:translation release factor activity, codon specific"/>
    <property type="evidence" value="ECO:0007669"/>
    <property type="project" value="UniProtKB-UniRule"/>
</dbReference>
<dbReference type="GO" id="GO:0005737">
    <property type="term" value="C:cytoplasm"/>
    <property type="evidence" value="ECO:0007669"/>
    <property type="project" value="UniProtKB-SubCell"/>
</dbReference>
<dbReference type="InterPro" id="IPR005139">
    <property type="entry name" value="PCRF"/>
</dbReference>
<feature type="domain" description="Prokaryotic-type class I peptide chain release factors" evidence="6">
    <location>
        <begin position="270"/>
        <end position="286"/>
    </location>
</feature>
<keyword evidence="4" id="KW-0963">Cytoplasm</keyword>
<gene>
    <name evidence="4" type="primary">prfB</name>
    <name evidence="7" type="ordered locus">Pden_1815</name>
</gene>
<dbReference type="InterPro" id="IPR004374">
    <property type="entry name" value="PrfB"/>
</dbReference>
<dbReference type="STRING" id="318586.Pden_1815"/>
<dbReference type="PROSITE" id="PS00745">
    <property type="entry name" value="RF_PROK_I"/>
    <property type="match status" value="1"/>
</dbReference>
<comment type="PTM">
    <text evidence="4">Methylated by PrmC. Methylation increases the termination efficiency of RF2.</text>
</comment>
<reference evidence="8" key="1">
    <citation type="submission" date="2006-12" db="EMBL/GenBank/DDBJ databases">
        <title>Complete sequence of chromosome 1 of Paracoccus denitrificans PD1222.</title>
        <authorList>
            <person name="Copeland A."/>
            <person name="Lucas S."/>
            <person name="Lapidus A."/>
            <person name="Barry K."/>
            <person name="Detter J.C."/>
            <person name="Glavina del Rio T."/>
            <person name="Hammon N."/>
            <person name="Israni S."/>
            <person name="Dalin E."/>
            <person name="Tice H."/>
            <person name="Pitluck S."/>
            <person name="Munk A.C."/>
            <person name="Brettin T."/>
            <person name="Bruce D."/>
            <person name="Han C."/>
            <person name="Tapia R."/>
            <person name="Gilna P."/>
            <person name="Schmutz J."/>
            <person name="Larimer F."/>
            <person name="Land M."/>
            <person name="Hauser L."/>
            <person name="Kyrpides N."/>
            <person name="Lykidis A."/>
            <person name="Spiro S."/>
            <person name="Richardson D.J."/>
            <person name="Moir J.W.B."/>
            <person name="Ferguson S.J."/>
            <person name="van Spanning R.J.M."/>
            <person name="Richardson P."/>
        </authorList>
    </citation>
    <scope>NUCLEOTIDE SEQUENCE [LARGE SCALE GENOMIC DNA]</scope>
    <source>
        <strain evidence="8">Pd 1222</strain>
    </source>
</reference>
<evidence type="ECO:0000313" key="7">
    <source>
        <dbReference type="EMBL" id="ABL69912.1"/>
    </source>
</evidence>
<dbReference type="PANTHER" id="PTHR43116">
    <property type="entry name" value="PEPTIDE CHAIN RELEASE FACTOR 2"/>
    <property type="match status" value="1"/>
</dbReference>
<feature type="modified residue" description="N5-methylglutamine" evidence="4">
    <location>
        <position position="277"/>
    </location>
</feature>
<dbReference type="AlphaFoldDB" id="A1B318"/>
<dbReference type="EMBL" id="CP000489">
    <property type="protein sequence ID" value="ABL69912.1"/>
    <property type="molecule type" value="Genomic_DNA"/>
</dbReference>
<evidence type="ECO:0000313" key="8">
    <source>
        <dbReference type="Proteomes" id="UP000000361"/>
    </source>
</evidence>
<dbReference type="Pfam" id="PF00472">
    <property type="entry name" value="RF-1"/>
    <property type="match status" value="1"/>
</dbReference>
<evidence type="ECO:0000256" key="3">
    <source>
        <dbReference type="ARBA" id="ARBA00022917"/>
    </source>
</evidence>
<evidence type="ECO:0000256" key="4">
    <source>
        <dbReference type="HAMAP-Rule" id="MF_00094"/>
    </source>
</evidence>
<evidence type="ECO:0000259" key="6">
    <source>
        <dbReference type="PROSITE" id="PS00745"/>
    </source>
</evidence>
<accession>A1B318</accession>
<comment type="function">
    <text evidence="4">Peptide chain release factor 2 directs the termination of translation in response to the peptide chain termination codons UGA and UAA.</text>
</comment>
<dbReference type="HAMAP" id="MF_00094">
    <property type="entry name" value="Rel_fac_2"/>
    <property type="match status" value="1"/>
</dbReference>
<dbReference type="NCBIfam" id="TIGR00020">
    <property type="entry name" value="prfB"/>
    <property type="match status" value="1"/>
</dbReference>
<keyword evidence="2 4" id="KW-0488">Methylation</keyword>
<dbReference type="Gene3D" id="1.20.58.410">
    <property type="entry name" value="Release factor"/>
    <property type="match status" value="1"/>
</dbReference>
<dbReference type="InterPro" id="IPR000352">
    <property type="entry name" value="Pep_chain_release_fac_I"/>
</dbReference>
<dbReference type="Proteomes" id="UP000000361">
    <property type="component" value="Chromosome 1"/>
</dbReference>
<dbReference type="eggNOG" id="COG1186">
    <property type="taxonomic scope" value="Bacteria"/>
</dbReference>
<dbReference type="InterPro" id="IPR045853">
    <property type="entry name" value="Pep_chain_release_fac_I_sf"/>
</dbReference>
<sequence>MPGGCLPPPAARVICPALSEIRTQRVPMRAETQATIEAIRKSLKLLGQRMDWETAPHRLEELNAMIEAGDIWSDQARAQKLMRDRQMLSDAVETYRRIESELKDNAELIELGEAEGDDEIVADAEAALKSLAELAAQKELEALLNGEADGNDTFLEINAGAGGTESADWASMLARMYVRWAEKKGYSVELLSETPGEEAGIRSAAYKISGPNAYGWLKSESGVHRLVRISPYDSAARRHTSFSSVWVYPVVDDNIEITIPDNEIRIDTYRSSGAGGQHVNTTDSAVRITHLPTGIVVTSSEKSQHQNRANAMAALKARLYQLELDKRNAAINAQHEAKGDAGWGNQIRSYVLHPYQMVKDLRTGHETSDTQGVLDGALDAFMAATLALDVAGKSRAEAQAED</sequence>
<dbReference type="HOGENOM" id="CLU_036856_0_1_5"/>
<dbReference type="SMART" id="SM00937">
    <property type="entry name" value="PCRF"/>
    <property type="match status" value="1"/>
</dbReference>
<evidence type="ECO:0000256" key="1">
    <source>
        <dbReference type="ARBA" id="ARBA00010835"/>
    </source>
</evidence>
<name>A1B318_PARDP</name>
<protein>
    <recommendedName>
        <fullName evidence="4 5">Peptide chain release factor 2</fullName>
        <shortName evidence="4">RF-2</shortName>
    </recommendedName>
</protein>
<dbReference type="SUPFAM" id="SSF75620">
    <property type="entry name" value="Release factor"/>
    <property type="match status" value="1"/>
</dbReference>
<evidence type="ECO:0000256" key="5">
    <source>
        <dbReference type="NCBIfam" id="TIGR00020"/>
    </source>
</evidence>
<evidence type="ECO:0000256" key="2">
    <source>
        <dbReference type="ARBA" id="ARBA00022481"/>
    </source>
</evidence>
<dbReference type="Gene3D" id="3.30.70.1660">
    <property type="match status" value="1"/>
</dbReference>
<dbReference type="PANTHER" id="PTHR43116:SF3">
    <property type="entry name" value="CLASS I PEPTIDE CHAIN RELEASE FACTOR"/>
    <property type="match status" value="1"/>
</dbReference>
<keyword evidence="3 4" id="KW-0648">Protein biosynthesis</keyword>
<comment type="subcellular location">
    <subcellularLocation>
        <location evidence="4">Cytoplasm</location>
    </subcellularLocation>
</comment>
<dbReference type="EnsemblBacteria" id="ABL69912">
    <property type="protein sequence ID" value="ABL69912"/>
    <property type="gene ID" value="Pden_1815"/>
</dbReference>
<comment type="similarity">
    <text evidence="1 4">Belongs to the prokaryotic/mitochondrial release factor family.</text>
</comment>